<feature type="transmembrane region" description="Helical" evidence="1">
    <location>
        <begin position="20"/>
        <end position="46"/>
    </location>
</feature>
<evidence type="ECO:0000313" key="2">
    <source>
        <dbReference type="EMBL" id="MFC0046707.1"/>
    </source>
</evidence>
<keyword evidence="1" id="KW-0472">Membrane</keyword>
<keyword evidence="1" id="KW-0812">Transmembrane</keyword>
<sequence>MLGNTSAARQRNIPARGFSLIELIIGIVVLAIAMLFISAILGPLFVRSIEPWHQVRAAELGNSLMNEILARSFDENSSRGSTLLRCGDAGAQACVATIPNCPASGMSATTEEASRDLYDDVDDFHCLNVNGSAVTTNLNPSLQASYNQYQVQVAVSHAGTSAGLAATQVKRIDVAVTLPNSEVITFTSYKGNW</sequence>
<keyword evidence="1" id="KW-1133">Transmembrane helix</keyword>
<evidence type="ECO:0000313" key="3">
    <source>
        <dbReference type="Proteomes" id="UP001589813"/>
    </source>
</evidence>
<organism evidence="2 3">
    <name type="scientific">Rheinheimera tilapiae</name>
    <dbReference type="NCBI Taxonomy" id="875043"/>
    <lineage>
        <taxon>Bacteria</taxon>
        <taxon>Pseudomonadati</taxon>
        <taxon>Pseudomonadota</taxon>
        <taxon>Gammaproteobacteria</taxon>
        <taxon>Chromatiales</taxon>
        <taxon>Chromatiaceae</taxon>
        <taxon>Rheinheimera</taxon>
    </lineage>
</organism>
<dbReference type="NCBIfam" id="TIGR02532">
    <property type="entry name" value="IV_pilin_GFxxxE"/>
    <property type="match status" value="1"/>
</dbReference>
<keyword evidence="3" id="KW-1185">Reference proteome</keyword>
<reference evidence="2 3" key="1">
    <citation type="submission" date="2024-09" db="EMBL/GenBank/DDBJ databases">
        <authorList>
            <person name="Sun Q."/>
            <person name="Mori K."/>
        </authorList>
    </citation>
    <scope>NUCLEOTIDE SEQUENCE [LARGE SCALE GENOMIC DNA]</scope>
    <source>
        <strain evidence="2 3">KCTC 23315</strain>
    </source>
</reference>
<dbReference type="Pfam" id="PF07963">
    <property type="entry name" value="N_methyl"/>
    <property type="match status" value="1"/>
</dbReference>
<protein>
    <submittedName>
        <fullName evidence="2">Prepilin-type N-terminal cleavage/methylation domain-containing protein</fullName>
    </submittedName>
</protein>
<comment type="caution">
    <text evidence="2">The sequence shown here is derived from an EMBL/GenBank/DDBJ whole genome shotgun (WGS) entry which is preliminary data.</text>
</comment>
<dbReference type="PROSITE" id="PS00409">
    <property type="entry name" value="PROKAR_NTER_METHYL"/>
    <property type="match status" value="1"/>
</dbReference>
<name>A0ABV6B7C0_9GAMM</name>
<accession>A0ABV6B7C0</accession>
<dbReference type="InterPro" id="IPR012902">
    <property type="entry name" value="N_methyl_site"/>
</dbReference>
<dbReference type="EMBL" id="JBHLXP010000001">
    <property type="protein sequence ID" value="MFC0046707.1"/>
    <property type="molecule type" value="Genomic_DNA"/>
</dbReference>
<dbReference type="Proteomes" id="UP001589813">
    <property type="component" value="Unassembled WGS sequence"/>
</dbReference>
<gene>
    <name evidence="2" type="ORF">ACFFJP_00225</name>
</gene>
<dbReference type="RefSeq" id="WP_377239262.1">
    <property type="nucleotide sequence ID" value="NZ_JBHLXP010000001.1"/>
</dbReference>
<evidence type="ECO:0000256" key="1">
    <source>
        <dbReference type="SAM" id="Phobius"/>
    </source>
</evidence>
<proteinExistence type="predicted"/>